<proteinExistence type="predicted"/>
<protein>
    <submittedName>
        <fullName evidence="1">Uncharacterized protein</fullName>
    </submittedName>
</protein>
<dbReference type="HOGENOM" id="CLU_142733_0_0_10"/>
<dbReference type="KEGG" id="cli:Clim_1133"/>
<dbReference type="OrthoDB" id="5540942at2"/>
<dbReference type="Proteomes" id="UP000008841">
    <property type="component" value="Chromosome"/>
</dbReference>
<reference evidence="1 2" key="1">
    <citation type="submission" date="2008-05" db="EMBL/GenBank/DDBJ databases">
        <title>Complete sequence of Chlorobium limicola DSM 245.</title>
        <authorList>
            <consortium name="US DOE Joint Genome Institute"/>
            <person name="Lucas S."/>
            <person name="Copeland A."/>
            <person name="Lapidus A."/>
            <person name="Glavina del Rio T."/>
            <person name="Dalin E."/>
            <person name="Tice H."/>
            <person name="Bruce D."/>
            <person name="Goodwin L."/>
            <person name="Pitluck S."/>
            <person name="Schmutz J."/>
            <person name="Larimer F."/>
            <person name="Land M."/>
            <person name="Hauser L."/>
            <person name="Kyrpides N."/>
            <person name="Ovchinnikova G."/>
            <person name="Zhao F."/>
            <person name="Li T."/>
            <person name="Liu Z."/>
            <person name="Overmann J."/>
            <person name="Bryant D.A."/>
            <person name="Richardson P."/>
        </authorList>
    </citation>
    <scope>NUCLEOTIDE SEQUENCE [LARGE SCALE GENOMIC DNA]</scope>
    <source>
        <strain evidence="2">DSM 245 / NBRC 103803 / 6330</strain>
    </source>
</reference>
<dbReference type="AlphaFoldDB" id="B3ECC7"/>
<sequence length="148" mass="16917">MLLFSVYFLVSGIAVAGQLRLREARGDVRKVYTPAPGSEERTEILDAMRMKVKELHDLDVIFVVKTMTVSKGWAWVHTQPRSRDGSGVYEDFFALLHRRQGRWSIAEIPCTEPENPECMESPGYFRRLAVRFPSLPSVLLPMQSSNCR</sequence>
<organism evidence="1 2">
    <name type="scientific">Chlorobium limicola (strain DSM 245 / NBRC 103803 / 6330)</name>
    <dbReference type="NCBI Taxonomy" id="290315"/>
    <lineage>
        <taxon>Bacteria</taxon>
        <taxon>Pseudomonadati</taxon>
        <taxon>Chlorobiota</taxon>
        <taxon>Chlorobiia</taxon>
        <taxon>Chlorobiales</taxon>
        <taxon>Chlorobiaceae</taxon>
        <taxon>Chlorobium/Pelodictyon group</taxon>
        <taxon>Chlorobium</taxon>
    </lineage>
</organism>
<evidence type="ECO:0000313" key="2">
    <source>
        <dbReference type="Proteomes" id="UP000008841"/>
    </source>
</evidence>
<dbReference type="EMBL" id="CP001097">
    <property type="protein sequence ID" value="ACD90202.1"/>
    <property type="molecule type" value="Genomic_DNA"/>
</dbReference>
<accession>B3ECC7</accession>
<gene>
    <name evidence="1" type="ordered locus">Clim_1133</name>
</gene>
<evidence type="ECO:0000313" key="1">
    <source>
        <dbReference type="EMBL" id="ACD90202.1"/>
    </source>
</evidence>
<name>B3ECC7_CHLL2</name>
<dbReference type="eggNOG" id="ENOG50342SB">
    <property type="taxonomic scope" value="Bacteria"/>
</dbReference>